<comment type="caution">
    <text evidence="1">The sequence shown here is derived from an EMBL/GenBank/DDBJ whole genome shotgun (WGS) entry which is preliminary data.</text>
</comment>
<sequence>MTNNKLEILFYERAKVTGRSTAYFLRWYNKSSQQIIWLEFMGLMESAYITKEDRS</sequence>
<dbReference type="AlphaFoldDB" id="A0A0F9N7R1"/>
<proteinExistence type="predicted"/>
<gene>
    <name evidence="1" type="ORF">LCGC14_1062220</name>
</gene>
<evidence type="ECO:0000313" key="1">
    <source>
        <dbReference type="EMBL" id="KKN07887.1"/>
    </source>
</evidence>
<protein>
    <submittedName>
        <fullName evidence="1">Uncharacterized protein</fullName>
    </submittedName>
</protein>
<organism evidence="1">
    <name type="scientific">marine sediment metagenome</name>
    <dbReference type="NCBI Taxonomy" id="412755"/>
    <lineage>
        <taxon>unclassified sequences</taxon>
        <taxon>metagenomes</taxon>
        <taxon>ecological metagenomes</taxon>
    </lineage>
</organism>
<reference evidence="1" key="1">
    <citation type="journal article" date="2015" name="Nature">
        <title>Complex archaea that bridge the gap between prokaryotes and eukaryotes.</title>
        <authorList>
            <person name="Spang A."/>
            <person name="Saw J.H."/>
            <person name="Jorgensen S.L."/>
            <person name="Zaremba-Niedzwiedzka K."/>
            <person name="Martijn J."/>
            <person name="Lind A.E."/>
            <person name="van Eijk R."/>
            <person name="Schleper C."/>
            <person name="Guy L."/>
            <person name="Ettema T.J."/>
        </authorList>
    </citation>
    <scope>NUCLEOTIDE SEQUENCE</scope>
</reference>
<dbReference type="EMBL" id="LAZR01004516">
    <property type="protein sequence ID" value="KKN07887.1"/>
    <property type="molecule type" value="Genomic_DNA"/>
</dbReference>
<name>A0A0F9N7R1_9ZZZZ</name>
<accession>A0A0F9N7R1</accession>